<dbReference type="STRING" id="225324.SAMN02745126_02977"/>
<dbReference type="Pfam" id="PF17778">
    <property type="entry name" value="WHD_BLACT"/>
    <property type="match status" value="1"/>
</dbReference>
<sequence length="297" mass="32341">MAGIPFIKDFKFDYGTAMEVTPLIRRVVANNPSPFTFKGTGTYIVGHGKVAIVDPGPDQQEHIDAVLKAVRGETVTHIFVTHTHIDHVPATPAIATATGAKVYSFGPHPKPPADQHAEEPGDLSFAPDVKLGDGDVVQGDGWNVEAIHTPGHISNHLCFAVREDNALLSGDHVMGWSTAVISPPDGNMADYFASLRKLLPREEALYIPTHGAEIRDPRPFVEAYIEHRLGREAQILARLKEGPQTIPQMVAKNYADTPAYLHAAAGRSMLAHLIQMVKDGRAKTEDGRATIESLYRL</sequence>
<keyword evidence="3" id="KW-1185">Reference proteome</keyword>
<dbReference type="EMBL" id="FUWJ01000002">
    <property type="protein sequence ID" value="SJZ94101.1"/>
    <property type="molecule type" value="Genomic_DNA"/>
</dbReference>
<dbReference type="PANTHER" id="PTHR23131">
    <property type="entry name" value="ENDORIBONUCLEASE LACTB2"/>
    <property type="match status" value="1"/>
</dbReference>
<reference evidence="3" key="1">
    <citation type="submission" date="2017-02" db="EMBL/GenBank/DDBJ databases">
        <authorList>
            <person name="Varghese N."/>
            <person name="Submissions S."/>
        </authorList>
    </citation>
    <scope>NUCLEOTIDE SEQUENCE [LARGE SCALE GENOMIC DNA]</scope>
    <source>
        <strain evidence="3">ATCC 27094</strain>
    </source>
</reference>
<dbReference type="Gene3D" id="1.10.10.10">
    <property type="entry name" value="Winged helix-like DNA-binding domain superfamily/Winged helix DNA-binding domain"/>
    <property type="match status" value="1"/>
</dbReference>
<dbReference type="Pfam" id="PF00753">
    <property type="entry name" value="Lactamase_B"/>
    <property type="match status" value="1"/>
</dbReference>
<gene>
    <name evidence="2" type="ORF">SAMN02745126_02977</name>
</gene>
<dbReference type="CDD" id="cd16278">
    <property type="entry name" value="metallo-hydrolase-like_MBL-fold"/>
    <property type="match status" value="1"/>
</dbReference>
<name>A0A1T4PS23_9HYPH</name>
<dbReference type="OrthoDB" id="9802991at2"/>
<proteinExistence type="predicted"/>
<dbReference type="SMART" id="SM00849">
    <property type="entry name" value="Lactamase_B"/>
    <property type="match status" value="1"/>
</dbReference>
<dbReference type="SUPFAM" id="SSF56281">
    <property type="entry name" value="Metallo-hydrolase/oxidoreductase"/>
    <property type="match status" value="1"/>
</dbReference>
<organism evidence="2 3">
    <name type="scientific">Enhydrobacter aerosaccus</name>
    <dbReference type="NCBI Taxonomy" id="225324"/>
    <lineage>
        <taxon>Bacteria</taxon>
        <taxon>Pseudomonadati</taxon>
        <taxon>Pseudomonadota</taxon>
        <taxon>Alphaproteobacteria</taxon>
        <taxon>Hyphomicrobiales</taxon>
        <taxon>Enhydrobacter</taxon>
    </lineage>
</organism>
<dbReference type="InterPro" id="IPR050662">
    <property type="entry name" value="Sec-metab_biosynth-thioest"/>
</dbReference>
<accession>A0A1T4PS23</accession>
<dbReference type="RefSeq" id="WP_085934608.1">
    <property type="nucleotide sequence ID" value="NZ_FUWJ01000002.1"/>
</dbReference>
<dbReference type="InterPro" id="IPR001279">
    <property type="entry name" value="Metallo-B-lactamas"/>
</dbReference>
<feature type="domain" description="Metallo-beta-lactamase" evidence="1">
    <location>
        <begin position="39"/>
        <end position="210"/>
    </location>
</feature>
<protein>
    <submittedName>
        <fullName evidence="2">Glyoxylase, beta-lactamase superfamily II</fullName>
    </submittedName>
</protein>
<dbReference type="PANTHER" id="PTHR23131:SF0">
    <property type="entry name" value="ENDORIBONUCLEASE LACTB2"/>
    <property type="match status" value="1"/>
</dbReference>
<dbReference type="InterPro" id="IPR036866">
    <property type="entry name" value="RibonucZ/Hydroxyglut_hydro"/>
</dbReference>
<evidence type="ECO:0000313" key="3">
    <source>
        <dbReference type="Proteomes" id="UP000190092"/>
    </source>
</evidence>
<dbReference type="Gene3D" id="3.60.15.10">
    <property type="entry name" value="Ribonuclease Z/Hydroxyacylglutathione hydrolase-like"/>
    <property type="match status" value="1"/>
</dbReference>
<evidence type="ECO:0000313" key="2">
    <source>
        <dbReference type="EMBL" id="SJZ94101.1"/>
    </source>
</evidence>
<dbReference type="InterPro" id="IPR036388">
    <property type="entry name" value="WH-like_DNA-bd_sf"/>
</dbReference>
<dbReference type="AlphaFoldDB" id="A0A1T4PS23"/>
<dbReference type="Proteomes" id="UP000190092">
    <property type="component" value="Unassembled WGS sequence"/>
</dbReference>
<dbReference type="InterPro" id="IPR041516">
    <property type="entry name" value="LACTB2_WH"/>
</dbReference>
<evidence type="ECO:0000259" key="1">
    <source>
        <dbReference type="SMART" id="SM00849"/>
    </source>
</evidence>